<dbReference type="InterPro" id="IPR052043">
    <property type="entry name" value="PolySaccharide_Degr_Enz"/>
</dbReference>
<dbReference type="EMBL" id="FRBD01000005">
    <property type="protein sequence ID" value="SHK53544.1"/>
    <property type="molecule type" value="Genomic_DNA"/>
</dbReference>
<dbReference type="InterPro" id="IPR010905">
    <property type="entry name" value="Glyco_hydro_88"/>
</dbReference>
<name>A0A1M6T9J4_XYLRU</name>
<dbReference type="SUPFAM" id="SSF48208">
    <property type="entry name" value="Six-hairpin glycosidases"/>
    <property type="match status" value="1"/>
</dbReference>
<evidence type="ECO:0000256" key="1">
    <source>
        <dbReference type="ARBA" id="ARBA00008834"/>
    </source>
</evidence>
<evidence type="ECO:0000256" key="5">
    <source>
        <dbReference type="SAM" id="SignalP"/>
    </source>
</evidence>
<dbReference type="Pfam" id="PF00295">
    <property type="entry name" value="Glyco_hydro_28"/>
    <property type="match status" value="1"/>
</dbReference>
<protein>
    <submittedName>
        <fullName evidence="6">Glycosyl hydrolases family 28</fullName>
    </submittedName>
</protein>
<proteinExistence type="inferred from homology"/>
<dbReference type="InterPro" id="IPR000743">
    <property type="entry name" value="Glyco_hydro_28"/>
</dbReference>
<dbReference type="Pfam" id="PF07470">
    <property type="entry name" value="Glyco_hydro_88"/>
    <property type="match status" value="1"/>
</dbReference>
<keyword evidence="2 4" id="KW-0378">Hydrolase</keyword>
<sequence length="879" mass="99948">MKKILTTMMLCMLMPLMAAAQQWNEAQYRQIEQSIREPKFANNVYVITKYGAKTTNTAAKNQKAIQKAIDLCSKKGGGRVVIPAGQKFMTGAIELKSGVNLEVQEGAVLEFAFQPELYPIVETSWEGLECFNLSPCVYAFKAKDIAITGKGTIDGGGSNDTWWPWCGAVKFGWKEGMISQKIEARPRLLKNGEDGIPMYDEKGNRSPERVFGPKDGLRPQLVSFNKCEGILLEDVTLLRSPFWVIHPLHSTDITVRRVKMINDGPNGDGCDPECCDRVLIEDCYFNTGDDCIAIKSGRNRDGRERNMPSKNIIIRRCEMKNGHGGVVVGSEISGGCQNVYAHDCVMDSPELERVLRIKTNSCRGGVIENINMRNITVGVCKEAVLKINTDYEPREVCCRGYYPTVRNVLMENVTCQKSKYGVMIVGYEADSLSYTVNHITVRNCQFDGVYGKPVYQVGKAEAIKYENLMINGQLVLEPKPYKSYAEWMTYSEMQRNPKSYLLDFSYRPKWSYVMGIELEAMLDTYLKYGGEQIRRYCQEYTDTMINANGQIRNYDLLDYNLDNIRTGHFVTRMYQQWPEAKNLKAMQTMMKQLQNQPRTKADKVFWHKAIYAYQVWLDGIFMGLPYRCLTAPITTSAKDAKKGAVNKIYDDAVNQLKTTYERTLDPKTGLNRHAYDETRKTFWANKETGLSQHCWGRAQGWYSMALIEVLDALPENYARRQEVIELLKKDLDAVIKWQDEKTGLWYQVMDSPERNKNYLESTCSSMFAYVLLKAYNKGYLGEKYRDAGVKAYKGIIDKFIRVNADKTISLTQCCSVAGLGPAATPEVEAALKKVNPKGTVNENKRRDGSFDYYLSEPIRDNDAKGVGPFIWASLEYDKL</sequence>
<comment type="similarity">
    <text evidence="1 4">Belongs to the glycosyl hydrolase 28 family.</text>
</comment>
<evidence type="ECO:0000256" key="4">
    <source>
        <dbReference type="RuleBase" id="RU361169"/>
    </source>
</evidence>
<dbReference type="AlphaFoldDB" id="A0A1M6T9J4"/>
<organism evidence="6 7">
    <name type="scientific">Xylanibacter ruminicola</name>
    <name type="common">Prevotella ruminicola</name>
    <dbReference type="NCBI Taxonomy" id="839"/>
    <lineage>
        <taxon>Bacteria</taxon>
        <taxon>Pseudomonadati</taxon>
        <taxon>Bacteroidota</taxon>
        <taxon>Bacteroidia</taxon>
        <taxon>Bacteroidales</taxon>
        <taxon>Prevotellaceae</taxon>
        <taxon>Xylanibacter</taxon>
    </lineage>
</organism>
<keyword evidence="3 4" id="KW-0326">Glycosidase</keyword>
<evidence type="ECO:0000256" key="3">
    <source>
        <dbReference type="ARBA" id="ARBA00023295"/>
    </source>
</evidence>
<dbReference type="PROSITE" id="PS00502">
    <property type="entry name" value="POLYGALACTURONASE"/>
    <property type="match status" value="1"/>
</dbReference>
<dbReference type="RefSeq" id="WP_073206193.1">
    <property type="nucleotide sequence ID" value="NZ_FRBD01000005.1"/>
</dbReference>
<dbReference type="InterPro" id="IPR012334">
    <property type="entry name" value="Pectin_lyas_fold"/>
</dbReference>
<accession>A0A1M6T9J4</accession>
<feature type="chain" id="PRO_5009921053" evidence="5">
    <location>
        <begin position="21"/>
        <end position="879"/>
    </location>
</feature>
<dbReference type="SUPFAM" id="SSF51126">
    <property type="entry name" value="Pectin lyase-like"/>
    <property type="match status" value="1"/>
</dbReference>
<evidence type="ECO:0000256" key="2">
    <source>
        <dbReference type="ARBA" id="ARBA00022801"/>
    </source>
</evidence>
<dbReference type="GO" id="GO:0005975">
    <property type="term" value="P:carbohydrate metabolic process"/>
    <property type="evidence" value="ECO:0007669"/>
    <property type="project" value="InterPro"/>
</dbReference>
<dbReference type="InterPro" id="IPR006626">
    <property type="entry name" value="PbH1"/>
</dbReference>
<dbReference type="OrthoDB" id="9795222at2"/>
<dbReference type="InterPro" id="IPR011050">
    <property type="entry name" value="Pectin_lyase_fold/virulence"/>
</dbReference>
<dbReference type="Gene3D" id="2.160.20.10">
    <property type="entry name" value="Single-stranded right-handed beta-helix, Pectin lyase-like"/>
    <property type="match status" value="1"/>
</dbReference>
<dbReference type="InterPro" id="IPR008928">
    <property type="entry name" value="6-hairpin_glycosidase_sf"/>
</dbReference>
<reference evidence="6 7" key="1">
    <citation type="submission" date="2016-11" db="EMBL/GenBank/DDBJ databases">
        <authorList>
            <person name="Jaros S."/>
            <person name="Januszkiewicz K."/>
            <person name="Wedrychowicz H."/>
        </authorList>
    </citation>
    <scope>NUCLEOTIDE SEQUENCE [LARGE SCALE GENOMIC DNA]</scope>
    <source>
        <strain evidence="6 7">KHT3</strain>
    </source>
</reference>
<dbReference type="InterPro" id="IPR012341">
    <property type="entry name" value="6hp_glycosidase-like_sf"/>
</dbReference>
<dbReference type="PANTHER" id="PTHR33886:SF8">
    <property type="entry name" value="UNSATURATED RHAMNOGALACTURONAN HYDROLASE (EUROFUNG)"/>
    <property type="match status" value="1"/>
</dbReference>
<dbReference type="GO" id="GO:0004650">
    <property type="term" value="F:polygalacturonase activity"/>
    <property type="evidence" value="ECO:0007669"/>
    <property type="project" value="InterPro"/>
</dbReference>
<gene>
    <name evidence="6" type="ORF">SAMN05216463_10586</name>
</gene>
<dbReference type="Proteomes" id="UP000184130">
    <property type="component" value="Unassembled WGS sequence"/>
</dbReference>
<evidence type="ECO:0000313" key="6">
    <source>
        <dbReference type="EMBL" id="SHK53544.1"/>
    </source>
</evidence>
<dbReference type="Gene3D" id="1.50.10.10">
    <property type="match status" value="1"/>
</dbReference>
<dbReference type="SMART" id="SM00710">
    <property type="entry name" value="PbH1"/>
    <property type="match status" value="5"/>
</dbReference>
<dbReference type="PANTHER" id="PTHR33886">
    <property type="entry name" value="UNSATURATED RHAMNOGALACTURONAN HYDROLASE (EUROFUNG)"/>
    <property type="match status" value="1"/>
</dbReference>
<evidence type="ECO:0000313" key="7">
    <source>
        <dbReference type="Proteomes" id="UP000184130"/>
    </source>
</evidence>
<keyword evidence="5" id="KW-0732">Signal</keyword>
<feature type="signal peptide" evidence="5">
    <location>
        <begin position="1"/>
        <end position="20"/>
    </location>
</feature>